<feature type="domain" description="Peptidase M56" evidence="3">
    <location>
        <begin position="16"/>
        <end position="302"/>
    </location>
</feature>
<feature type="repeat" description="ANK" evidence="1">
    <location>
        <begin position="391"/>
        <end position="423"/>
    </location>
</feature>
<keyword evidence="2" id="KW-0472">Membrane</keyword>
<accession>A0ABW5E9Y1</accession>
<keyword evidence="5" id="KW-1185">Reference proteome</keyword>
<feature type="transmembrane region" description="Helical" evidence="2">
    <location>
        <begin position="315"/>
        <end position="334"/>
    </location>
</feature>
<reference evidence="5" key="1">
    <citation type="journal article" date="2019" name="Int. J. Syst. Evol. Microbiol.">
        <title>The Global Catalogue of Microorganisms (GCM) 10K type strain sequencing project: providing services to taxonomists for standard genome sequencing and annotation.</title>
        <authorList>
            <consortium name="The Broad Institute Genomics Platform"/>
            <consortium name="The Broad Institute Genome Sequencing Center for Infectious Disease"/>
            <person name="Wu L."/>
            <person name="Ma J."/>
        </authorList>
    </citation>
    <scope>NUCLEOTIDE SEQUENCE [LARGE SCALE GENOMIC DNA]</scope>
    <source>
        <strain evidence="5">KCTC 12848</strain>
    </source>
</reference>
<dbReference type="EMBL" id="JBHUJD010000005">
    <property type="protein sequence ID" value="MFD2309919.1"/>
    <property type="molecule type" value="Genomic_DNA"/>
</dbReference>
<evidence type="ECO:0000256" key="2">
    <source>
        <dbReference type="SAM" id="Phobius"/>
    </source>
</evidence>
<evidence type="ECO:0000256" key="1">
    <source>
        <dbReference type="PROSITE-ProRule" id="PRU00023"/>
    </source>
</evidence>
<dbReference type="InterPro" id="IPR052173">
    <property type="entry name" value="Beta-lactam_resp_regulator"/>
</dbReference>
<dbReference type="CDD" id="cd07341">
    <property type="entry name" value="M56_BlaR1_MecR1_like"/>
    <property type="match status" value="1"/>
</dbReference>
<feature type="repeat" description="ANK" evidence="1">
    <location>
        <begin position="490"/>
        <end position="522"/>
    </location>
</feature>
<keyword evidence="1" id="KW-0040">ANK repeat</keyword>
<feature type="repeat" description="ANK" evidence="1">
    <location>
        <begin position="457"/>
        <end position="489"/>
    </location>
</feature>
<dbReference type="Proteomes" id="UP001597425">
    <property type="component" value="Unassembled WGS sequence"/>
</dbReference>
<feature type="transmembrane region" description="Helical" evidence="2">
    <location>
        <begin position="41"/>
        <end position="60"/>
    </location>
</feature>
<sequence>MLFELNLFTTFTLSHLLIGTCLILALLAVNRLWNLNAELQSWLWTTALAICVLVPFLSLAPATQPGVAATQAAQTSPLQTGTPAPIADKVRTADNAAAVPSAGEAHARALPGRWVKRAATGVYALLSIWLLGAVWRAGALLRSAQRTRWLIKTAIRHSGSRPAAIRCPLLVSDAIDAPMAAGFIKPVILLPEVFTEKFDSGQLAPILLHEWAHIRRRDLWVGALQELVAIVFWWSPLVRLINRRIHVSRELACDLRAARMLGSGKRFAQSLLDCAELMITRRQSVLAMGLFRKKKDLAERINAALKFRNEKKPKWLAIAAACSALAIASLGVAGEYAPRLNLASITDRPAYASGLSRAEGERMMAVVRRGDMQTLREMQSNGLDINTPVLGEGTALIEAVRENNREISEFLIRSGADVNLPALGDGNPMIAAARHNRLELAKLLHQRGADLDAAVPRDGTPLIVAIRSGHQVMVEQLIDWGADVNQSAKWDGSPLIAAAMTGNLEIARQLYQRGADINGVVSTDETPLINAAHHGHFEMVRFLVQNGADVNLGVRADGDEYRTPLNRAGSSQIREYLVAMGAAE</sequence>
<dbReference type="SMART" id="SM00248">
    <property type="entry name" value="ANK"/>
    <property type="match status" value="5"/>
</dbReference>
<keyword evidence="2" id="KW-1133">Transmembrane helix</keyword>
<proteinExistence type="predicted"/>
<organism evidence="4 5">
    <name type="scientific">Microbulbifer halophilus</name>
    <dbReference type="NCBI Taxonomy" id="453963"/>
    <lineage>
        <taxon>Bacteria</taxon>
        <taxon>Pseudomonadati</taxon>
        <taxon>Pseudomonadota</taxon>
        <taxon>Gammaproteobacteria</taxon>
        <taxon>Cellvibrionales</taxon>
        <taxon>Microbulbiferaceae</taxon>
        <taxon>Microbulbifer</taxon>
    </lineage>
</organism>
<dbReference type="PROSITE" id="PS50297">
    <property type="entry name" value="ANK_REP_REGION"/>
    <property type="match status" value="4"/>
</dbReference>
<dbReference type="InterPro" id="IPR002110">
    <property type="entry name" value="Ankyrin_rpt"/>
</dbReference>
<gene>
    <name evidence="4" type="ORF">ACFSKX_05760</name>
</gene>
<evidence type="ECO:0000313" key="5">
    <source>
        <dbReference type="Proteomes" id="UP001597425"/>
    </source>
</evidence>
<feature type="transmembrane region" description="Helical" evidence="2">
    <location>
        <begin position="121"/>
        <end position="141"/>
    </location>
</feature>
<dbReference type="RefSeq" id="WP_265720351.1">
    <property type="nucleotide sequence ID" value="NZ_JAPIVK010000003.1"/>
</dbReference>
<dbReference type="InterPro" id="IPR036770">
    <property type="entry name" value="Ankyrin_rpt-contain_sf"/>
</dbReference>
<dbReference type="PANTHER" id="PTHR34978">
    <property type="entry name" value="POSSIBLE SENSOR-TRANSDUCER PROTEIN BLAR"/>
    <property type="match status" value="1"/>
</dbReference>
<keyword evidence="2" id="KW-0812">Transmembrane</keyword>
<comment type="caution">
    <text evidence="4">The sequence shown here is derived from an EMBL/GenBank/DDBJ whole genome shotgun (WGS) entry which is preliminary data.</text>
</comment>
<dbReference type="PANTHER" id="PTHR34978:SF3">
    <property type="entry name" value="SLR0241 PROTEIN"/>
    <property type="match status" value="1"/>
</dbReference>
<dbReference type="SUPFAM" id="SSF48403">
    <property type="entry name" value="Ankyrin repeat"/>
    <property type="match status" value="1"/>
</dbReference>
<dbReference type="PROSITE" id="PS50088">
    <property type="entry name" value="ANK_REPEAT"/>
    <property type="match status" value="4"/>
</dbReference>
<dbReference type="Gene3D" id="1.25.40.20">
    <property type="entry name" value="Ankyrin repeat-containing domain"/>
    <property type="match status" value="2"/>
</dbReference>
<protein>
    <submittedName>
        <fullName evidence="4">Ankyrin repeat domain-containing protein</fullName>
    </submittedName>
</protein>
<feature type="repeat" description="ANK" evidence="1">
    <location>
        <begin position="523"/>
        <end position="555"/>
    </location>
</feature>
<evidence type="ECO:0000313" key="4">
    <source>
        <dbReference type="EMBL" id="MFD2309919.1"/>
    </source>
</evidence>
<dbReference type="Pfam" id="PF12796">
    <property type="entry name" value="Ank_2"/>
    <property type="match status" value="2"/>
</dbReference>
<name>A0ABW5E9Y1_9GAMM</name>
<feature type="transmembrane region" description="Helical" evidence="2">
    <location>
        <begin position="6"/>
        <end position="29"/>
    </location>
</feature>
<dbReference type="Pfam" id="PF05569">
    <property type="entry name" value="Peptidase_M56"/>
    <property type="match status" value="1"/>
</dbReference>
<evidence type="ECO:0000259" key="3">
    <source>
        <dbReference type="Pfam" id="PF05569"/>
    </source>
</evidence>
<dbReference type="InterPro" id="IPR008756">
    <property type="entry name" value="Peptidase_M56"/>
</dbReference>